<dbReference type="OrthoDB" id="5724405at2"/>
<evidence type="ECO:0000313" key="2">
    <source>
        <dbReference type="EMBL" id="PAU76982.1"/>
    </source>
</evidence>
<evidence type="ECO:0000313" key="3">
    <source>
        <dbReference type="Proteomes" id="UP000218896"/>
    </source>
</evidence>
<proteinExistence type="predicted"/>
<name>A0A2A2EX97_9GAMM</name>
<feature type="region of interest" description="Disordered" evidence="1">
    <location>
        <begin position="565"/>
        <end position="590"/>
    </location>
</feature>
<dbReference type="RefSeq" id="WP_095618662.1">
    <property type="nucleotide sequence ID" value="NZ_NSKD01000011.1"/>
</dbReference>
<keyword evidence="3" id="KW-1185">Reference proteome</keyword>
<reference evidence="2 3" key="1">
    <citation type="submission" date="2017-08" db="EMBL/GenBank/DDBJ databases">
        <title>Halovibrio sewagensis sp. nov., isolated from wastewater of high salinity.</title>
        <authorList>
            <person name="Dong X."/>
            <person name="Zhang G."/>
        </authorList>
    </citation>
    <scope>NUCLEOTIDE SEQUENCE [LARGE SCALE GENOMIC DNA]</scope>
    <source>
        <strain evidence="2 3">YL5-2</strain>
    </source>
</reference>
<evidence type="ECO:0000256" key="1">
    <source>
        <dbReference type="SAM" id="MobiDB-lite"/>
    </source>
</evidence>
<comment type="caution">
    <text evidence="2">The sequence shown here is derived from an EMBL/GenBank/DDBJ whole genome shotgun (WGS) entry which is preliminary data.</text>
</comment>
<feature type="compositionally biased region" description="Basic and acidic residues" evidence="1">
    <location>
        <begin position="565"/>
        <end position="577"/>
    </location>
</feature>
<dbReference type="AlphaFoldDB" id="A0A2A2EX97"/>
<dbReference type="EMBL" id="NSKD01000011">
    <property type="protein sequence ID" value="PAU76982.1"/>
    <property type="molecule type" value="Genomic_DNA"/>
</dbReference>
<accession>A0A2A2EX97</accession>
<gene>
    <name evidence="2" type="ORF">CK501_15560</name>
</gene>
<sequence>MAGTAGKPDLALPEQKLSSLSFCEASPRAFREWVDGLPIANVGESARQLYHAAIELNQLDISPALRMKLLGQLRPQLNFICDQLSQHFLGRSIALTEKQRKVANLAQALQRHLATGYKIVVSQLADTPNPDKQKMANAQACHRAISGLGSTLLRASQLYAPNPAGTWYEAHQIFNWALARQITGIAIEDPVNQYHRRTTVEDAYKRLLLLGCCRPNQLRQKELAEVYSLFECWTGHTHILQRGMNDALFVVNLGQDSPPTYRNLLRTPLTTQHIGFDSTELAEGLAALANNRNAASSADAPELPEKVSDALLMHLGRALGVLTQRSYRRIESSGSLQIAVGMSSVHYFSAGQVAFNRFVDSQDTEPAQNVFLGAAQRRNDPWASAFDAGHHESMASPDAPINFRGSGGDMAGDSEHAYPLYEVSLENTSPGGYCINWDAAMPSSLQTGEILGVRENVDHPWSVALIRWIRQGGQRSAQLGIELLGPGAMPCALRLDNKSGSGSEFLRGLLLPELSAIGQPATLLTPRMPFQTGHRITLLRDGEQETAQLSRRVSATSSISQFELRFRGPSGKDRSSASDDDDFASLWQSL</sequence>
<dbReference type="Proteomes" id="UP000218896">
    <property type="component" value="Unassembled WGS sequence"/>
</dbReference>
<protein>
    <submittedName>
        <fullName evidence="2">GTPase</fullName>
    </submittedName>
</protein>
<organism evidence="2 3">
    <name type="scientific">Halovibrio salipaludis</name>
    <dbReference type="NCBI Taxonomy" id="2032626"/>
    <lineage>
        <taxon>Bacteria</taxon>
        <taxon>Pseudomonadati</taxon>
        <taxon>Pseudomonadota</taxon>
        <taxon>Gammaproteobacteria</taxon>
        <taxon>Oceanospirillales</taxon>
        <taxon>Halomonadaceae</taxon>
        <taxon>Halovibrio</taxon>
    </lineage>
</organism>